<name>A0A2H3K3L9_WOLCO</name>
<proteinExistence type="predicted"/>
<dbReference type="EMBL" id="KB468168">
    <property type="protein sequence ID" value="PCH44748.1"/>
    <property type="molecule type" value="Genomic_DNA"/>
</dbReference>
<dbReference type="AlphaFoldDB" id="A0A2H3K3L9"/>
<gene>
    <name evidence="1" type="ORF">WOLCODRAFT_154788</name>
</gene>
<accession>A0A2H3K3L9</accession>
<reference evidence="1 2" key="1">
    <citation type="journal article" date="2012" name="Science">
        <title>The Paleozoic origin of enzymatic lignin decomposition reconstructed from 31 fungal genomes.</title>
        <authorList>
            <person name="Floudas D."/>
            <person name="Binder M."/>
            <person name="Riley R."/>
            <person name="Barry K."/>
            <person name="Blanchette R.A."/>
            <person name="Henrissat B."/>
            <person name="Martinez A.T."/>
            <person name="Otillar R."/>
            <person name="Spatafora J.W."/>
            <person name="Yadav J.S."/>
            <person name="Aerts A."/>
            <person name="Benoit I."/>
            <person name="Boyd A."/>
            <person name="Carlson A."/>
            <person name="Copeland A."/>
            <person name="Coutinho P.M."/>
            <person name="de Vries R.P."/>
            <person name="Ferreira P."/>
            <person name="Findley K."/>
            <person name="Foster B."/>
            <person name="Gaskell J."/>
            <person name="Glotzer D."/>
            <person name="Gorecki P."/>
            <person name="Heitman J."/>
            <person name="Hesse C."/>
            <person name="Hori C."/>
            <person name="Igarashi K."/>
            <person name="Jurgens J.A."/>
            <person name="Kallen N."/>
            <person name="Kersten P."/>
            <person name="Kohler A."/>
            <person name="Kuees U."/>
            <person name="Kumar T.K.A."/>
            <person name="Kuo A."/>
            <person name="LaButti K."/>
            <person name="Larrondo L.F."/>
            <person name="Lindquist E."/>
            <person name="Ling A."/>
            <person name="Lombard V."/>
            <person name="Lucas S."/>
            <person name="Lundell T."/>
            <person name="Martin R."/>
            <person name="McLaughlin D.J."/>
            <person name="Morgenstern I."/>
            <person name="Morin E."/>
            <person name="Murat C."/>
            <person name="Nagy L.G."/>
            <person name="Nolan M."/>
            <person name="Ohm R.A."/>
            <person name="Patyshakuliyeva A."/>
            <person name="Rokas A."/>
            <person name="Ruiz-Duenas F.J."/>
            <person name="Sabat G."/>
            <person name="Salamov A."/>
            <person name="Samejima M."/>
            <person name="Schmutz J."/>
            <person name="Slot J.C."/>
            <person name="St John F."/>
            <person name="Stenlid J."/>
            <person name="Sun H."/>
            <person name="Sun S."/>
            <person name="Syed K."/>
            <person name="Tsang A."/>
            <person name="Wiebenga A."/>
            <person name="Young D."/>
            <person name="Pisabarro A."/>
            <person name="Eastwood D.C."/>
            <person name="Martin F."/>
            <person name="Cullen D."/>
            <person name="Grigoriev I.V."/>
            <person name="Hibbett D.S."/>
        </authorList>
    </citation>
    <scope>NUCLEOTIDE SEQUENCE [LARGE SCALE GENOMIC DNA]</scope>
    <source>
        <strain evidence="1 2">MD-104</strain>
    </source>
</reference>
<evidence type="ECO:0008006" key="3">
    <source>
        <dbReference type="Google" id="ProtNLM"/>
    </source>
</evidence>
<sequence length="310" mass="34088">MQGQLPALLEGVEALVLKNIICIGGLAALQCILLACPRLSHLYLHQIRFAGEVAPCHRYDVTANHKETLRTLVWIEWDNRNPSAELLSWLIHGGMNFSPSQLGFRRMTHGAWGMVHAAGDSLEYLLADLEYSTSCPPTVSAFAHNIRLASIDIVRFSPHASGARSLLSILSNIGTTNTSMRQLGLSVVSTVLTGVSSNVSIWREVDSHLAQLTCSLPALMVTLYFHYCYYVDDHSGKIIELVDSLTLFYEARGRLSVCWSAMPEQYVKATLLANSVEPFSNLNSDYSPRISAPRNIVENLALSNAKTAGN</sequence>
<protein>
    <recommendedName>
        <fullName evidence="3">F-box domain-containing protein</fullName>
    </recommendedName>
</protein>
<evidence type="ECO:0000313" key="1">
    <source>
        <dbReference type="EMBL" id="PCH44748.1"/>
    </source>
</evidence>
<organism evidence="1 2">
    <name type="scientific">Wolfiporia cocos (strain MD-104)</name>
    <name type="common">Brown rot fungus</name>
    <dbReference type="NCBI Taxonomy" id="742152"/>
    <lineage>
        <taxon>Eukaryota</taxon>
        <taxon>Fungi</taxon>
        <taxon>Dikarya</taxon>
        <taxon>Basidiomycota</taxon>
        <taxon>Agaricomycotina</taxon>
        <taxon>Agaricomycetes</taxon>
        <taxon>Polyporales</taxon>
        <taxon>Phaeolaceae</taxon>
        <taxon>Wolfiporia</taxon>
    </lineage>
</organism>
<dbReference type="Proteomes" id="UP000218811">
    <property type="component" value="Unassembled WGS sequence"/>
</dbReference>
<keyword evidence="2" id="KW-1185">Reference proteome</keyword>
<evidence type="ECO:0000313" key="2">
    <source>
        <dbReference type="Proteomes" id="UP000218811"/>
    </source>
</evidence>